<dbReference type="Proteomes" id="UP000723714">
    <property type="component" value="Unassembled WGS sequence"/>
</dbReference>
<dbReference type="EMBL" id="JABACJ020000004">
    <property type="protein sequence ID" value="MBU3875509.1"/>
    <property type="molecule type" value="Genomic_DNA"/>
</dbReference>
<evidence type="ECO:0000313" key="4">
    <source>
        <dbReference type="Proteomes" id="UP000723714"/>
    </source>
</evidence>
<keyword evidence="2" id="KW-1133">Transmembrane helix</keyword>
<evidence type="ECO:0000313" key="3">
    <source>
        <dbReference type="EMBL" id="MBU3875509.1"/>
    </source>
</evidence>
<keyword evidence="4" id="KW-1185">Reference proteome</keyword>
<gene>
    <name evidence="3" type="ORF">HGO97_006755</name>
</gene>
<feature type="compositionally biased region" description="Acidic residues" evidence="1">
    <location>
        <begin position="106"/>
        <end position="117"/>
    </location>
</feature>
<feature type="transmembrane region" description="Helical" evidence="2">
    <location>
        <begin position="7"/>
        <end position="30"/>
    </location>
</feature>
<name>A0ABS6D1P1_9FIRM</name>
<organism evidence="3 4">
    <name type="scientific">Faecalicatena faecalis</name>
    <dbReference type="NCBI Taxonomy" id="2726362"/>
    <lineage>
        <taxon>Bacteria</taxon>
        <taxon>Bacillati</taxon>
        <taxon>Bacillota</taxon>
        <taxon>Clostridia</taxon>
        <taxon>Lachnospirales</taxon>
        <taxon>Lachnospiraceae</taxon>
        <taxon>Faecalicatena</taxon>
    </lineage>
</organism>
<sequence length="117" mass="13201">MNKKSWYVLRIVVGLYLTYLGIKLITGVMAERPGNMVFVLFMAGIFIVIGVLYAVSAIKKVLALKNEESEEDLDGVEDDSYEDESDDSEETKFIDENETAAYSESENVEDNDIKEDD</sequence>
<proteinExistence type="predicted"/>
<evidence type="ECO:0000256" key="1">
    <source>
        <dbReference type="SAM" id="MobiDB-lite"/>
    </source>
</evidence>
<evidence type="ECO:0000256" key="2">
    <source>
        <dbReference type="SAM" id="Phobius"/>
    </source>
</evidence>
<feature type="region of interest" description="Disordered" evidence="1">
    <location>
        <begin position="68"/>
        <end position="117"/>
    </location>
</feature>
<accession>A0ABS6D1P1</accession>
<reference evidence="3 4" key="1">
    <citation type="submission" date="2021-06" db="EMBL/GenBank/DDBJ databases">
        <title>Faecalicatena sp. nov. isolated from porcine feces.</title>
        <authorList>
            <person name="Oh B.S."/>
            <person name="Lee J.H."/>
        </authorList>
    </citation>
    <scope>NUCLEOTIDE SEQUENCE [LARGE SCALE GENOMIC DNA]</scope>
    <source>
        <strain evidence="3 4">AGMB00832</strain>
    </source>
</reference>
<comment type="caution">
    <text evidence="3">The sequence shown here is derived from an EMBL/GenBank/DDBJ whole genome shotgun (WGS) entry which is preliminary data.</text>
</comment>
<dbReference type="RefSeq" id="WP_216240545.1">
    <property type="nucleotide sequence ID" value="NZ_JABACJ020000004.1"/>
</dbReference>
<keyword evidence="2" id="KW-0472">Membrane</keyword>
<keyword evidence="2" id="KW-0812">Transmembrane</keyword>
<feature type="compositionally biased region" description="Acidic residues" evidence="1">
    <location>
        <begin position="68"/>
        <end position="89"/>
    </location>
</feature>
<feature type="transmembrane region" description="Helical" evidence="2">
    <location>
        <begin position="36"/>
        <end position="55"/>
    </location>
</feature>
<protein>
    <submittedName>
        <fullName evidence="3">Uncharacterized protein</fullName>
    </submittedName>
</protein>